<evidence type="ECO:0000313" key="2">
    <source>
        <dbReference type="Proteomes" id="UP000031829"/>
    </source>
</evidence>
<dbReference type="Pfam" id="PF08970">
    <property type="entry name" value="Sda"/>
    <property type="match status" value="1"/>
</dbReference>
<organism evidence="1 2">
    <name type="scientific">Priestia megaterium (strain ATCC 14581 / DSM 32 / CCUG 1817 / JCM 2506 / NBRC 15308 / NCIMB 9376 / NCTC 10342 / NRRL B-14308 / VKM B-512 / Ford 19)</name>
    <name type="common">Bacillus megaterium</name>
    <dbReference type="NCBI Taxonomy" id="1348623"/>
    <lineage>
        <taxon>Bacteria</taxon>
        <taxon>Bacillati</taxon>
        <taxon>Bacillota</taxon>
        <taxon>Bacilli</taxon>
        <taxon>Bacillales</taxon>
        <taxon>Bacillaceae</taxon>
        <taxon>Priestia</taxon>
    </lineage>
</organism>
<dbReference type="SUPFAM" id="SSF100985">
    <property type="entry name" value="Sporulation inhibitor Sda"/>
    <property type="match status" value="1"/>
</dbReference>
<dbReference type="KEGG" id="bmeg:BG04_1579"/>
<dbReference type="Proteomes" id="UP000031829">
    <property type="component" value="Chromosome"/>
</dbReference>
<evidence type="ECO:0000313" key="1">
    <source>
        <dbReference type="EMBL" id="AJI24918.1"/>
    </source>
</evidence>
<dbReference type="GeneID" id="93645045"/>
<dbReference type="Gene3D" id="1.10.287.1100">
    <property type="entry name" value="Sporulation inhibitor A"/>
    <property type="match status" value="1"/>
</dbReference>
<dbReference type="InterPro" id="IPR036916">
    <property type="entry name" value="Sda_sf"/>
</dbReference>
<accession>A0A0B6AW96</accession>
<gene>
    <name evidence="1" type="primary">sda</name>
    <name evidence="1" type="ORF">BG04_1579</name>
</gene>
<dbReference type="RefSeq" id="WP_013059264.1">
    <property type="nucleotide sequence ID" value="NZ_BCVB01000008.1"/>
</dbReference>
<protein>
    <submittedName>
        <fullName evidence="1">Sporulation inhibitor sda</fullName>
    </submittedName>
</protein>
<dbReference type="AlphaFoldDB" id="A0A0B6AW96"/>
<reference evidence="1 2" key="1">
    <citation type="journal article" date="2015" name="Genome Announc.">
        <title>Complete genome sequences for 35 biothreat assay-relevant bacillus species.</title>
        <authorList>
            <person name="Johnson S.L."/>
            <person name="Daligault H.E."/>
            <person name="Davenport K.W."/>
            <person name="Jaissle J."/>
            <person name="Frey K.G."/>
            <person name="Ladner J.T."/>
            <person name="Broomall S.M."/>
            <person name="Bishop-Lilly K.A."/>
            <person name="Bruce D.C."/>
            <person name="Gibbons H.S."/>
            <person name="Coyne S.R."/>
            <person name="Lo C.C."/>
            <person name="Meincke L."/>
            <person name="Munk A.C."/>
            <person name="Koroleva G.I."/>
            <person name="Rosenzweig C.N."/>
            <person name="Palacios G.F."/>
            <person name="Redden C.L."/>
            <person name="Minogue T.D."/>
            <person name="Chain P.S."/>
        </authorList>
    </citation>
    <scope>NUCLEOTIDE SEQUENCE [LARGE SCALE GENOMIC DNA]</scope>
    <source>
        <strain evidence="2">ATCC 14581 / DSM 32 / JCM 2506 / NBRC 15308 / NCIMB 9376 / NCTC 10342 / NRRL B-14308 / VKM B-512</strain>
    </source>
</reference>
<proteinExistence type="predicted"/>
<dbReference type="HOGENOM" id="CLU_197451_0_1_9"/>
<sequence>MRKLSDELLIESYSKATELQLSPDFIKLIEEEIERRSLKISIQIPS</sequence>
<dbReference type="InterPro" id="IPR015064">
    <property type="entry name" value="Sda"/>
</dbReference>
<name>A0A0B6AW96_PRIM2</name>
<dbReference type="EMBL" id="CP009920">
    <property type="protein sequence ID" value="AJI24918.1"/>
    <property type="molecule type" value="Genomic_DNA"/>
</dbReference>